<evidence type="ECO:0000259" key="7">
    <source>
        <dbReference type="PROSITE" id="PS50158"/>
    </source>
</evidence>
<organism evidence="9 10">
    <name type="scientific">Lolium multiflorum</name>
    <name type="common">Italian ryegrass</name>
    <name type="synonym">Lolium perenne subsp. multiflorum</name>
    <dbReference type="NCBI Taxonomy" id="4521"/>
    <lineage>
        <taxon>Eukaryota</taxon>
        <taxon>Viridiplantae</taxon>
        <taxon>Streptophyta</taxon>
        <taxon>Embryophyta</taxon>
        <taxon>Tracheophyta</taxon>
        <taxon>Spermatophyta</taxon>
        <taxon>Magnoliopsida</taxon>
        <taxon>Liliopsida</taxon>
        <taxon>Poales</taxon>
        <taxon>Poaceae</taxon>
        <taxon>BOP clade</taxon>
        <taxon>Pooideae</taxon>
        <taxon>Poodae</taxon>
        <taxon>Poeae</taxon>
        <taxon>Poeae Chloroplast Group 2 (Poeae type)</taxon>
        <taxon>Loliodinae</taxon>
        <taxon>Loliinae</taxon>
        <taxon>Lolium</taxon>
    </lineage>
</organism>
<dbReference type="Pfam" id="PF25597">
    <property type="entry name" value="SH3_retrovirus"/>
    <property type="match status" value="1"/>
</dbReference>
<dbReference type="InterPro" id="IPR001584">
    <property type="entry name" value="Integrase_cat-core"/>
</dbReference>
<dbReference type="InterPro" id="IPR054722">
    <property type="entry name" value="PolX-like_BBD"/>
</dbReference>
<evidence type="ECO:0000256" key="4">
    <source>
        <dbReference type="ARBA" id="ARBA00022801"/>
    </source>
</evidence>
<keyword evidence="4" id="KW-0378">Hydrolase</keyword>
<evidence type="ECO:0000313" key="10">
    <source>
        <dbReference type="Proteomes" id="UP001231189"/>
    </source>
</evidence>
<dbReference type="Gene3D" id="3.30.420.10">
    <property type="entry name" value="Ribonuclease H-like superfamily/Ribonuclease H"/>
    <property type="match status" value="1"/>
</dbReference>
<evidence type="ECO:0008006" key="11">
    <source>
        <dbReference type="Google" id="ProtNLM"/>
    </source>
</evidence>
<dbReference type="SUPFAM" id="SSF53098">
    <property type="entry name" value="Ribonuclease H-like"/>
    <property type="match status" value="1"/>
</dbReference>
<keyword evidence="5" id="KW-0863">Zinc-finger</keyword>
<dbReference type="InterPro" id="IPR001878">
    <property type="entry name" value="Znf_CCHC"/>
</dbReference>
<dbReference type="Gene3D" id="4.10.60.10">
    <property type="entry name" value="Zinc finger, CCHC-type"/>
    <property type="match status" value="1"/>
</dbReference>
<name>A0AAD8QZG0_LOLMU</name>
<dbReference type="GO" id="GO:0003676">
    <property type="term" value="F:nucleic acid binding"/>
    <property type="evidence" value="ECO:0007669"/>
    <property type="project" value="InterPro"/>
</dbReference>
<comment type="caution">
    <text evidence="9">The sequence shown here is derived from an EMBL/GenBank/DDBJ whole genome shotgun (WGS) entry which is preliminary data.</text>
</comment>
<dbReference type="PROSITE" id="PS50994">
    <property type="entry name" value="INTEGRASE"/>
    <property type="match status" value="1"/>
</dbReference>
<dbReference type="Pfam" id="PF07727">
    <property type="entry name" value="RVT_2"/>
    <property type="match status" value="1"/>
</dbReference>
<keyword evidence="2" id="KW-0479">Metal-binding</keyword>
<dbReference type="Pfam" id="PF13976">
    <property type="entry name" value="gag_pre-integrs"/>
    <property type="match status" value="1"/>
</dbReference>
<evidence type="ECO:0000256" key="6">
    <source>
        <dbReference type="SAM" id="MobiDB-lite"/>
    </source>
</evidence>
<feature type="domain" description="Integrase catalytic" evidence="8">
    <location>
        <begin position="922"/>
        <end position="1098"/>
    </location>
</feature>
<feature type="compositionally biased region" description="Basic residues" evidence="6">
    <location>
        <begin position="661"/>
        <end position="674"/>
    </location>
</feature>
<dbReference type="InterPro" id="IPR057670">
    <property type="entry name" value="SH3_retrovirus"/>
</dbReference>
<evidence type="ECO:0000256" key="2">
    <source>
        <dbReference type="ARBA" id="ARBA00022723"/>
    </source>
</evidence>
<feature type="region of interest" description="Disordered" evidence="6">
    <location>
        <begin position="1169"/>
        <end position="1210"/>
    </location>
</feature>
<dbReference type="EMBL" id="JAUUTY010000007">
    <property type="protein sequence ID" value="KAK1611215.1"/>
    <property type="molecule type" value="Genomic_DNA"/>
</dbReference>
<dbReference type="InterPro" id="IPR013103">
    <property type="entry name" value="RVT_2"/>
</dbReference>
<protein>
    <recommendedName>
        <fullName evidence="11">Retrotransposon protein, putative, Ty1-copia subclass</fullName>
    </recommendedName>
</protein>
<evidence type="ECO:0000259" key="8">
    <source>
        <dbReference type="PROSITE" id="PS50994"/>
    </source>
</evidence>
<evidence type="ECO:0000256" key="1">
    <source>
        <dbReference type="ARBA" id="ARBA00022670"/>
    </source>
</evidence>
<dbReference type="Pfam" id="PF00665">
    <property type="entry name" value="rve"/>
    <property type="match status" value="1"/>
</dbReference>
<keyword evidence="3" id="KW-0064">Aspartyl protease</keyword>
<evidence type="ECO:0000256" key="3">
    <source>
        <dbReference type="ARBA" id="ARBA00022750"/>
    </source>
</evidence>
<keyword evidence="1" id="KW-0645">Protease</keyword>
<dbReference type="PROSITE" id="PS50158">
    <property type="entry name" value="ZF_CCHC"/>
    <property type="match status" value="1"/>
</dbReference>
<gene>
    <name evidence="9" type="ORF">QYE76_034888</name>
</gene>
<reference evidence="9" key="1">
    <citation type="submission" date="2023-07" db="EMBL/GenBank/DDBJ databases">
        <title>A chromosome-level genome assembly of Lolium multiflorum.</title>
        <authorList>
            <person name="Chen Y."/>
            <person name="Copetti D."/>
            <person name="Kolliker R."/>
            <person name="Studer B."/>
        </authorList>
    </citation>
    <scope>NUCLEOTIDE SEQUENCE</scope>
    <source>
        <strain evidence="9">02402/16</strain>
        <tissue evidence="9">Leaf</tissue>
    </source>
</reference>
<dbReference type="GO" id="GO:0004190">
    <property type="term" value="F:aspartic-type endopeptidase activity"/>
    <property type="evidence" value="ECO:0007669"/>
    <property type="project" value="UniProtKB-KW"/>
</dbReference>
<dbReference type="PANTHER" id="PTHR42648:SF27">
    <property type="entry name" value="RNA-DIRECTED DNA POLYMERASE"/>
    <property type="match status" value="1"/>
</dbReference>
<proteinExistence type="predicted"/>
<feature type="domain" description="CCHC-type" evidence="7">
    <location>
        <begin position="693"/>
        <end position="708"/>
    </location>
</feature>
<evidence type="ECO:0000256" key="5">
    <source>
        <dbReference type="PROSITE-ProRule" id="PRU00047"/>
    </source>
</evidence>
<dbReference type="Pfam" id="PF22936">
    <property type="entry name" value="Pol_BBD"/>
    <property type="match status" value="1"/>
</dbReference>
<dbReference type="GO" id="GO:0015074">
    <property type="term" value="P:DNA integration"/>
    <property type="evidence" value="ECO:0007669"/>
    <property type="project" value="InterPro"/>
</dbReference>
<dbReference type="InterPro" id="IPR012337">
    <property type="entry name" value="RNaseH-like_sf"/>
</dbReference>
<dbReference type="PANTHER" id="PTHR42648">
    <property type="entry name" value="TRANSPOSASE, PUTATIVE-RELATED"/>
    <property type="match status" value="1"/>
</dbReference>
<dbReference type="SUPFAM" id="SSF57756">
    <property type="entry name" value="Retrovirus zinc finger-like domains"/>
    <property type="match status" value="1"/>
</dbReference>
<dbReference type="SMART" id="SM00343">
    <property type="entry name" value="ZnF_C2HC"/>
    <property type="match status" value="1"/>
</dbReference>
<dbReference type="InterPro" id="IPR025724">
    <property type="entry name" value="GAG-pre-integrase_dom"/>
</dbReference>
<feature type="compositionally biased region" description="Basic and acidic residues" evidence="6">
    <location>
        <begin position="1188"/>
        <end position="1210"/>
    </location>
</feature>
<dbReference type="Proteomes" id="UP001231189">
    <property type="component" value="Unassembled WGS sequence"/>
</dbReference>
<dbReference type="InterPro" id="IPR043502">
    <property type="entry name" value="DNA/RNA_pol_sf"/>
</dbReference>
<accession>A0AAD8QZG0</accession>
<keyword evidence="10" id="KW-1185">Reference proteome</keyword>
<dbReference type="Pfam" id="PF14223">
    <property type="entry name" value="Retrotran_gag_2"/>
    <property type="match status" value="1"/>
</dbReference>
<dbReference type="InterPro" id="IPR039537">
    <property type="entry name" value="Retrotran_Ty1/copia-like"/>
</dbReference>
<sequence length="1752" mass="198711">MIIAAKLGILWNGTKSPHPKSLPRFFTRVMCRQKDDSVGQLLKKLATAHVPNKDSERASDADIGRKEAGFGPIVLASNHLRGRLGSAHLDPPELNIKEKQVTAHVPAKQHCSTDVQSSSDANVCRNKTEGCGTGEAKIRRLQKDLDVATWRNSHVKPQEEGIINKVAWNIRNYRLEDLDVATWRNKEMNRGWNSTIQDGLHAVADLQKLVAGNLVTALADADVHEINWTILEQLRFEFDEDQEEVKHVLNSLFSDCLRQYRSRLKKKYFTGKITGSVPTISPFKQMTDKQWGDLVKHWSDPKNMMLHNASKREPNKEMTLPEIFEACQKNKLEVIGEVAQSVLEDMKLEMAKTGKNGLEKTDEECVKAFSMAIKKKGIAKNTFLRNAGLLKCKSMSKSKYLHAQVLKEQLQVERAASAALRLEVDNFRTIAAQKEALLEQVRNANMASPINFNQFLEKEKLKSNGSNFTDWFRHVRIFLNGGNLQYVLDAPLGDPPAETETDEVKNVYATRKTRYSQVQCAILCSLESDLQKRFEHHDPHELMKELKTIFETHAAVECYEASKHFFSCMMEEGSSISEHMLVMTGHAKKLSDLGIVIPNRLGINRVLQSLPPSYKNFVMNYNMQNMNKEFPELFGMLKAAEIEIKKEHQVLMVNKTTSFKKQGKSKGKFKKGGKKAATPPMKPKNGPKPDADCYYCKEKGHWKRNCSKYLADLKSGLVKKKKEGISDIHVIDVHFTGSRSSTWVFDTGSVAHICNSKQELKNKRQLLKDEVTMRVGNGSKVNVIAVGTLPLHLPSGLVLSLNNCYYVPALSMNIISGSCLMQDGYSFKSENNGCSIFMNNIFYGRAPEKNGLFLLDLDSSDTHIHNIDAKRIKLNDNSTYMWHCRLGHIGVKRMKKLHTDGLLESLDFESLDRCEACLMGKMTKTPFSGMMERATDLLEIIHTDVCGPMSVASRGGYRYVLTFTDDLSRYGYIYLMKHKSETFEKFKEFQSEVENQRNKKIKFLRSDRGGEYLSYEFGMHLKKCGILSQLTPPGTPQRNGVSERRNRTLLDMVRSMMSLTDLPLSFWSYALETAAFTLNRAPSKSVETTPYELWFNKKPKLSFLKVWGCEAYVKKLQPDKLEPKAEKCVFIGYPKETIGYTFYHRSEGKIFVAKNGTFLEKEFLTKESSAVPENVPVPPAPTTEEANDNDHETSNEIATEPRRSTRDRATPDWYDPCLNVMIVDNNDEDPATYEEAMMSPDSNKWQEAMKSEMGSMYDNKVWTLVDLPDSRKAVENKWIFKRKTDADGNITVYKARLVAKGFRQIQGVDYDETFSPVAKLKSVRILLAIAAFFDYEIWQMDVKTAFLNGDIEEELYMVQPKGFVDPKNADKVCKLQRSIYGLKQASRSWNRRFDKVIKDFGFIQCHGEACIYKKVSGSSVAFLILYVDDILLIGNDIELLSSVKGYLNNSFSMKDLGEASYILGIKIYRDRSRRLIGLSQSTYLDKILKKFRMDESKKGFLPMLPGKVLSKTQGPATAEERERMSQIPYASAVGSIMYAMLCTRPDIAHAVSLTSRYQSDPGMEHWTAVKNILKYLKRTKDMFLCYGGDQELVVTSYTDASWNTDPDDSKSQSGYVFILNGAAVSWASSKQCTVAKSSTESEYIAASEASSEAVWMKRFIVELGVVPSALDPFVIYCDNMGAIANAQEPRSHKRLKHIKLRYHSIREYIEDGEVKICKVHTDLNVADPLTKALPRAKHDQHQNAMGVRYITM</sequence>
<evidence type="ECO:0000313" key="9">
    <source>
        <dbReference type="EMBL" id="KAK1611215.1"/>
    </source>
</evidence>
<feature type="region of interest" description="Disordered" evidence="6">
    <location>
        <begin position="661"/>
        <end position="685"/>
    </location>
</feature>
<dbReference type="SUPFAM" id="SSF56672">
    <property type="entry name" value="DNA/RNA polymerases"/>
    <property type="match status" value="1"/>
</dbReference>
<dbReference type="InterPro" id="IPR036875">
    <property type="entry name" value="Znf_CCHC_sf"/>
</dbReference>
<dbReference type="CDD" id="cd09272">
    <property type="entry name" value="RNase_HI_RT_Ty1"/>
    <property type="match status" value="1"/>
</dbReference>
<dbReference type="GO" id="GO:0008270">
    <property type="term" value="F:zinc ion binding"/>
    <property type="evidence" value="ECO:0007669"/>
    <property type="project" value="UniProtKB-KW"/>
</dbReference>
<dbReference type="InterPro" id="IPR036397">
    <property type="entry name" value="RNaseH_sf"/>
</dbReference>
<dbReference type="GO" id="GO:0006508">
    <property type="term" value="P:proteolysis"/>
    <property type="evidence" value="ECO:0007669"/>
    <property type="project" value="UniProtKB-KW"/>
</dbReference>
<keyword evidence="5" id="KW-0862">Zinc</keyword>